<keyword evidence="1" id="KW-0812">Transmembrane</keyword>
<dbReference type="Proteomes" id="UP000076567">
    <property type="component" value="Unassembled WGS sequence"/>
</dbReference>
<reference evidence="3" key="1">
    <citation type="submission" date="2016-01" db="EMBL/GenBank/DDBJ databases">
        <title>Draft genome of Chromobacterium sp. F49.</title>
        <authorList>
            <person name="Hong K.W."/>
        </authorList>
    </citation>
    <scope>NUCLEOTIDE SEQUENCE [LARGE SCALE GENOMIC DNA]</scope>
    <source>
        <strain evidence="3">P7IIIA</strain>
    </source>
</reference>
<protein>
    <submittedName>
        <fullName evidence="2">Uncharacterized protein</fullName>
    </submittedName>
</protein>
<keyword evidence="3" id="KW-1185">Reference proteome</keyword>
<dbReference type="RefSeq" id="WP_066236507.1">
    <property type="nucleotide sequence ID" value="NZ_LRFC01000001.1"/>
</dbReference>
<feature type="transmembrane region" description="Helical" evidence="1">
    <location>
        <begin position="5"/>
        <end position="26"/>
    </location>
</feature>
<keyword evidence="1" id="KW-0472">Membrane</keyword>
<evidence type="ECO:0000256" key="1">
    <source>
        <dbReference type="SAM" id="Phobius"/>
    </source>
</evidence>
<dbReference type="OrthoDB" id="2973631at2"/>
<keyword evidence="1" id="KW-1133">Transmembrane helix</keyword>
<dbReference type="AlphaFoldDB" id="A0A161TRX1"/>
<organism evidence="2 3">
    <name type="scientific">Fictibacillus phosphorivorans</name>
    <dbReference type="NCBI Taxonomy" id="1221500"/>
    <lineage>
        <taxon>Bacteria</taxon>
        <taxon>Bacillati</taxon>
        <taxon>Bacillota</taxon>
        <taxon>Bacilli</taxon>
        <taxon>Bacillales</taxon>
        <taxon>Fictibacillaceae</taxon>
        <taxon>Fictibacillus</taxon>
    </lineage>
</organism>
<accession>A0A161TRX1</accession>
<proteinExistence type="predicted"/>
<gene>
    <name evidence="2" type="ORF">AWM68_02525</name>
</gene>
<feature type="transmembrane region" description="Helical" evidence="1">
    <location>
        <begin position="32"/>
        <end position="52"/>
    </location>
</feature>
<dbReference type="EMBL" id="LRFC01000001">
    <property type="protein sequence ID" value="KZE69161.1"/>
    <property type="molecule type" value="Genomic_DNA"/>
</dbReference>
<name>A0A161TRX1_9BACL</name>
<evidence type="ECO:0000313" key="2">
    <source>
        <dbReference type="EMBL" id="KZE69161.1"/>
    </source>
</evidence>
<evidence type="ECO:0000313" key="3">
    <source>
        <dbReference type="Proteomes" id="UP000076567"/>
    </source>
</evidence>
<sequence length="64" mass="7343">MKNYLIRLAFSLMTMVILYGVFYMVGLHTKTFAPFIILPLGIAGGYGALYVYKMIQDAKRKENF</sequence>
<comment type="caution">
    <text evidence="2">The sequence shown here is derived from an EMBL/GenBank/DDBJ whole genome shotgun (WGS) entry which is preliminary data.</text>
</comment>